<organism evidence="3 4">
    <name type="scientific">Camellia sinensis</name>
    <name type="common">Tea plant</name>
    <name type="synonym">Thea sinensis</name>
    <dbReference type="NCBI Taxonomy" id="4442"/>
    <lineage>
        <taxon>Eukaryota</taxon>
        <taxon>Viridiplantae</taxon>
        <taxon>Streptophyta</taxon>
        <taxon>Embryophyta</taxon>
        <taxon>Tracheophyta</taxon>
        <taxon>Spermatophyta</taxon>
        <taxon>Magnoliopsida</taxon>
        <taxon>eudicotyledons</taxon>
        <taxon>Gunneridae</taxon>
        <taxon>Pentapetalae</taxon>
        <taxon>asterids</taxon>
        <taxon>Ericales</taxon>
        <taxon>Theaceae</taxon>
        <taxon>Camellia</taxon>
    </lineage>
</organism>
<feature type="region of interest" description="Disordered" evidence="1">
    <location>
        <begin position="54"/>
        <end position="189"/>
    </location>
</feature>
<dbReference type="AlphaFoldDB" id="A0A7J7GFA1"/>
<comment type="caution">
    <text evidence="3">The sequence shown here is derived from an EMBL/GenBank/DDBJ whole genome shotgun (WGS) entry which is preliminary data.</text>
</comment>
<dbReference type="Proteomes" id="UP000593564">
    <property type="component" value="Unassembled WGS sequence"/>
</dbReference>
<feature type="transmembrane region" description="Helical" evidence="2">
    <location>
        <begin position="202"/>
        <end position="234"/>
    </location>
</feature>
<keyword evidence="2" id="KW-1133">Transmembrane helix</keyword>
<reference evidence="4" key="1">
    <citation type="journal article" date="2020" name="Nat. Commun.">
        <title>Genome assembly of wild tea tree DASZ reveals pedigree and selection history of tea varieties.</title>
        <authorList>
            <person name="Zhang W."/>
            <person name="Zhang Y."/>
            <person name="Qiu H."/>
            <person name="Guo Y."/>
            <person name="Wan H."/>
            <person name="Zhang X."/>
            <person name="Scossa F."/>
            <person name="Alseekh S."/>
            <person name="Zhang Q."/>
            <person name="Wang P."/>
            <person name="Xu L."/>
            <person name="Schmidt M.H."/>
            <person name="Jia X."/>
            <person name="Li D."/>
            <person name="Zhu A."/>
            <person name="Guo F."/>
            <person name="Chen W."/>
            <person name="Ni D."/>
            <person name="Usadel B."/>
            <person name="Fernie A.R."/>
            <person name="Wen W."/>
        </authorList>
    </citation>
    <scope>NUCLEOTIDE SEQUENCE [LARGE SCALE GENOMIC DNA]</scope>
    <source>
        <strain evidence="4">cv. G240</strain>
    </source>
</reference>
<evidence type="ECO:0000313" key="3">
    <source>
        <dbReference type="EMBL" id="KAF5939420.1"/>
    </source>
</evidence>
<dbReference type="InterPro" id="IPR040411">
    <property type="entry name" value="At5g23160-like"/>
</dbReference>
<accession>A0A7J7GFA1</accession>
<name>A0A7J7GFA1_CAMSI</name>
<dbReference type="PANTHER" id="PTHR34379">
    <property type="entry name" value="OS07G0553800 PROTEIN"/>
    <property type="match status" value="1"/>
</dbReference>
<keyword evidence="2" id="KW-0472">Membrane</keyword>
<sequence>MAKIEDKTIKSKPRSRTSSCFLGCFGFSGKVKVSEEIPRKKSPRWFSWPRLKKSDAKTVPVDAAAAPAGKKITSNHHAPAKIPADSPEQSEHEKLQKTRHEASQNIILEDNKDLDHVSSTKKNTCQKQLSIDRKITVSKISNSHPSSPKKKSKVDHTITVLSPSSSPKQKKKQVTNVGENSKSHGNKMLPESDTLIGKFDPVIGLSIIMVTLIIMFVWGRVCAILCTAALFYVVRRFKITTRPSVSTQNESNQIDSDLNYDEYKKKVVLEGFLERKHRNIIGNL</sequence>
<reference evidence="3 4" key="2">
    <citation type="submission" date="2020-07" db="EMBL/GenBank/DDBJ databases">
        <title>Genome assembly of wild tea tree DASZ reveals pedigree and selection history of tea varieties.</title>
        <authorList>
            <person name="Zhang W."/>
        </authorList>
    </citation>
    <scope>NUCLEOTIDE SEQUENCE [LARGE SCALE GENOMIC DNA]</scope>
    <source>
        <strain evidence="4">cv. G240</strain>
        <tissue evidence="3">Leaf</tissue>
    </source>
</reference>
<protein>
    <submittedName>
        <fullName evidence="3">Uncharacterized protein</fullName>
    </submittedName>
</protein>
<feature type="compositionally biased region" description="Basic and acidic residues" evidence="1">
    <location>
        <begin position="89"/>
        <end position="102"/>
    </location>
</feature>
<evidence type="ECO:0000256" key="2">
    <source>
        <dbReference type="SAM" id="Phobius"/>
    </source>
</evidence>
<evidence type="ECO:0000256" key="1">
    <source>
        <dbReference type="SAM" id="MobiDB-lite"/>
    </source>
</evidence>
<proteinExistence type="predicted"/>
<gene>
    <name evidence="3" type="ORF">HYC85_023679</name>
</gene>
<dbReference type="PANTHER" id="PTHR34379:SF3">
    <property type="entry name" value="PROTEIN, PUTATIVE-RELATED"/>
    <property type="match status" value="1"/>
</dbReference>
<feature type="compositionally biased region" description="Basic and acidic residues" evidence="1">
    <location>
        <begin position="109"/>
        <end position="118"/>
    </location>
</feature>
<dbReference type="EMBL" id="JACBKZ010000011">
    <property type="protein sequence ID" value="KAF5939420.1"/>
    <property type="molecule type" value="Genomic_DNA"/>
</dbReference>
<keyword evidence="2" id="KW-0812">Transmembrane</keyword>
<evidence type="ECO:0000313" key="4">
    <source>
        <dbReference type="Proteomes" id="UP000593564"/>
    </source>
</evidence>
<feature type="compositionally biased region" description="Polar residues" evidence="1">
    <location>
        <begin position="120"/>
        <end position="129"/>
    </location>
</feature>
<keyword evidence="4" id="KW-1185">Reference proteome</keyword>